<feature type="transmembrane region" description="Helical" evidence="1">
    <location>
        <begin position="25"/>
        <end position="44"/>
    </location>
</feature>
<protein>
    <recommendedName>
        <fullName evidence="4">DUF3953 domain-containing protein</fullName>
    </recommendedName>
</protein>
<keyword evidence="1" id="KW-0812">Transmembrane</keyword>
<organism evidence="2 3">
    <name type="scientific">Chryseomicrobium palamuruense</name>
    <dbReference type="NCBI Taxonomy" id="682973"/>
    <lineage>
        <taxon>Bacteria</taxon>
        <taxon>Bacillati</taxon>
        <taxon>Bacillota</taxon>
        <taxon>Bacilli</taxon>
        <taxon>Bacillales</taxon>
        <taxon>Caryophanaceae</taxon>
        <taxon>Chryseomicrobium</taxon>
    </lineage>
</organism>
<accession>A0ABV8UW91</accession>
<dbReference type="Proteomes" id="UP001595733">
    <property type="component" value="Unassembled WGS sequence"/>
</dbReference>
<proteinExistence type="predicted"/>
<comment type="caution">
    <text evidence="2">The sequence shown here is derived from an EMBL/GenBank/DDBJ whole genome shotgun (WGS) entry which is preliminary data.</text>
</comment>
<dbReference type="EMBL" id="JBHSEF010000021">
    <property type="protein sequence ID" value="MFC4355016.1"/>
    <property type="molecule type" value="Genomic_DNA"/>
</dbReference>
<sequence length="76" mass="8675">MKILKVLVGSIGITSVIIHFVTKETLFFTIFLSVLPFIWGFAAYDEWRAERRFLSAFLMIVTLASIILAVDVFFIS</sequence>
<evidence type="ECO:0000256" key="1">
    <source>
        <dbReference type="SAM" id="Phobius"/>
    </source>
</evidence>
<evidence type="ECO:0000313" key="3">
    <source>
        <dbReference type="Proteomes" id="UP001595733"/>
    </source>
</evidence>
<keyword evidence="1" id="KW-0472">Membrane</keyword>
<keyword evidence="1" id="KW-1133">Transmembrane helix</keyword>
<evidence type="ECO:0000313" key="2">
    <source>
        <dbReference type="EMBL" id="MFC4355016.1"/>
    </source>
</evidence>
<gene>
    <name evidence="2" type="ORF">ACFO0S_08150</name>
</gene>
<feature type="transmembrane region" description="Helical" evidence="1">
    <location>
        <begin position="56"/>
        <end position="75"/>
    </location>
</feature>
<dbReference type="RefSeq" id="WP_378141324.1">
    <property type="nucleotide sequence ID" value="NZ_JBHSEF010000021.1"/>
</dbReference>
<reference evidence="3" key="1">
    <citation type="journal article" date="2019" name="Int. J. Syst. Evol. Microbiol.">
        <title>The Global Catalogue of Microorganisms (GCM) 10K type strain sequencing project: providing services to taxonomists for standard genome sequencing and annotation.</title>
        <authorList>
            <consortium name="The Broad Institute Genomics Platform"/>
            <consortium name="The Broad Institute Genome Sequencing Center for Infectious Disease"/>
            <person name="Wu L."/>
            <person name="Ma J."/>
        </authorList>
    </citation>
    <scope>NUCLEOTIDE SEQUENCE [LARGE SCALE GENOMIC DNA]</scope>
    <source>
        <strain evidence="3">CCUG 50353</strain>
    </source>
</reference>
<name>A0ABV8UW91_9BACL</name>
<evidence type="ECO:0008006" key="4">
    <source>
        <dbReference type="Google" id="ProtNLM"/>
    </source>
</evidence>
<keyword evidence="3" id="KW-1185">Reference proteome</keyword>